<feature type="region of interest" description="G5" evidence="9">
    <location>
        <begin position="154"/>
        <end position="156"/>
    </location>
</feature>
<keyword evidence="14" id="KW-1185">Reference proteome</keyword>
<evidence type="ECO:0000256" key="8">
    <source>
        <dbReference type="HAMAP-Rule" id="MF_00367"/>
    </source>
</evidence>
<dbReference type="GO" id="GO:0000028">
    <property type="term" value="P:ribosomal small subunit assembly"/>
    <property type="evidence" value="ECO:0007669"/>
    <property type="project" value="TreeGrafter"/>
</dbReference>
<organism evidence="13 14">
    <name type="scientific">Geobacter soli</name>
    <dbReference type="NCBI Taxonomy" id="1510391"/>
    <lineage>
        <taxon>Bacteria</taxon>
        <taxon>Pseudomonadati</taxon>
        <taxon>Thermodesulfobacteriota</taxon>
        <taxon>Desulfuromonadia</taxon>
        <taxon>Geobacterales</taxon>
        <taxon>Geobacteraceae</taxon>
        <taxon>Geobacter</taxon>
    </lineage>
</organism>
<dbReference type="InterPro" id="IPR006073">
    <property type="entry name" value="GTP-bd"/>
</dbReference>
<dbReference type="PROSITE" id="PS51713">
    <property type="entry name" value="G_ERA"/>
    <property type="match status" value="1"/>
</dbReference>
<feature type="binding site" evidence="8">
    <location>
        <begin position="125"/>
        <end position="128"/>
    </location>
    <ligand>
        <name>GTP</name>
        <dbReference type="ChEBI" id="CHEBI:37565"/>
    </ligand>
</feature>
<evidence type="ECO:0000256" key="10">
    <source>
        <dbReference type="RuleBase" id="RU003761"/>
    </source>
</evidence>
<dbReference type="NCBIfam" id="NF000908">
    <property type="entry name" value="PRK00089.1"/>
    <property type="match status" value="1"/>
</dbReference>
<dbReference type="InterPro" id="IPR015946">
    <property type="entry name" value="KH_dom-like_a/b"/>
</dbReference>
<evidence type="ECO:0000256" key="6">
    <source>
        <dbReference type="ARBA" id="ARBA00022884"/>
    </source>
</evidence>
<dbReference type="NCBIfam" id="TIGR00231">
    <property type="entry name" value="small_GTP"/>
    <property type="match status" value="1"/>
</dbReference>
<name>A0A0C1U1Z7_9BACT</name>
<dbReference type="GO" id="GO:0043024">
    <property type="term" value="F:ribosomal small subunit binding"/>
    <property type="evidence" value="ECO:0007669"/>
    <property type="project" value="TreeGrafter"/>
</dbReference>
<keyword evidence="4" id="KW-0997">Cell inner membrane</keyword>
<dbReference type="InterPro" id="IPR027417">
    <property type="entry name" value="P-loop_NTPase"/>
</dbReference>
<evidence type="ECO:0000256" key="9">
    <source>
        <dbReference type="PROSITE-ProRule" id="PRU01050"/>
    </source>
</evidence>
<dbReference type="GO" id="GO:0005829">
    <property type="term" value="C:cytosol"/>
    <property type="evidence" value="ECO:0007669"/>
    <property type="project" value="TreeGrafter"/>
</dbReference>
<feature type="region of interest" description="G1" evidence="9">
    <location>
        <begin position="16"/>
        <end position="23"/>
    </location>
</feature>
<evidence type="ECO:0000256" key="2">
    <source>
        <dbReference type="ARBA" id="ARBA00020484"/>
    </source>
</evidence>
<dbReference type="CDD" id="cd22534">
    <property type="entry name" value="KH-II_Era"/>
    <property type="match status" value="1"/>
</dbReference>
<protein>
    <recommendedName>
        <fullName evidence="2 8">GTPase Era</fullName>
    </recommendedName>
</protein>
<feature type="region of interest" description="G2" evidence="9">
    <location>
        <begin position="42"/>
        <end position="46"/>
    </location>
</feature>
<dbReference type="GO" id="GO:0005886">
    <property type="term" value="C:plasma membrane"/>
    <property type="evidence" value="ECO:0007669"/>
    <property type="project" value="UniProtKB-SubCell"/>
</dbReference>
<dbReference type="GO" id="GO:0005525">
    <property type="term" value="F:GTP binding"/>
    <property type="evidence" value="ECO:0007669"/>
    <property type="project" value="UniProtKB-UniRule"/>
</dbReference>
<keyword evidence="8" id="KW-1003">Cell membrane</keyword>
<evidence type="ECO:0000256" key="4">
    <source>
        <dbReference type="ARBA" id="ARBA00022519"/>
    </source>
</evidence>
<dbReference type="Proteomes" id="UP000031433">
    <property type="component" value="Unassembled WGS sequence"/>
</dbReference>
<dbReference type="InterPro" id="IPR030388">
    <property type="entry name" value="G_ERA_dom"/>
</dbReference>
<dbReference type="SUPFAM" id="SSF54814">
    <property type="entry name" value="Prokaryotic type KH domain (KH-domain type II)"/>
    <property type="match status" value="1"/>
</dbReference>
<dbReference type="Gene3D" id="3.40.50.300">
    <property type="entry name" value="P-loop containing nucleotide triphosphate hydrolases"/>
    <property type="match status" value="1"/>
</dbReference>
<reference evidence="13 14" key="1">
    <citation type="submission" date="2015-01" db="EMBL/GenBank/DDBJ databases">
        <title>Genome sequence of the anaerobic bacterium Geobacter soli GSS01, a dissimilatory Fe(III) reducer from soil.</title>
        <authorList>
            <person name="Yang G."/>
            <person name="Zhou S."/>
        </authorList>
    </citation>
    <scope>NUCLEOTIDE SEQUENCE [LARGE SCALE GENOMIC DNA]</scope>
    <source>
        <strain evidence="13 14">GSS01</strain>
    </source>
</reference>
<keyword evidence="6 8" id="KW-0694">RNA-binding</keyword>
<sequence length="299" mass="33662">MLSKTPFRSGFVSIIGRPNVGKSTLLNQILGEKIVITSDKPQTTRNRIQGIHNLPGAQIVFIDTPGIHHARSRLNKFMVEEALSSIREVDLVMLLVEANRAPGDQEREIAGLLPGVNVPVFLVVNKIDLIDPDILAERLTAYAELFPFREVVPVSAETGENVERLVEVVRDTLPEGPVYFPDDILTDLPERFIVAEIVREKVFRLTRDEIPYSTAVEVDSFREREDGGLVSISATITVERDSQKGIIIGRKGAMLKQIGSEARLEIERLLDTKVFLELFVRVRRDWSENPNILKELGYR</sequence>
<comment type="similarity">
    <text evidence="1 8 9 10">Belongs to the TRAFAC class TrmE-Era-EngA-EngB-Septin-like GTPase superfamily. Era GTPase family.</text>
</comment>
<dbReference type="CDD" id="cd04163">
    <property type="entry name" value="Era"/>
    <property type="match status" value="1"/>
</dbReference>
<evidence type="ECO:0000256" key="1">
    <source>
        <dbReference type="ARBA" id="ARBA00007921"/>
    </source>
</evidence>
<dbReference type="Pfam" id="PF07650">
    <property type="entry name" value="KH_2"/>
    <property type="match status" value="1"/>
</dbReference>
<dbReference type="InterPro" id="IPR004044">
    <property type="entry name" value="KH_dom_type_2"/>
</dbReference>
<evidence type="ECO:0000256" key="5">
    <source>
        <dbReference type="ARBA" id="ARBA00022741"/>
    </source>
</evidence>
<evidence type="ECO:0000313" key="13">
    <source>
        <dbReference type="EMBL" id="KIE41830.1"/>
    </source>
</evidence>
<dbReference type="InterPro" id="IPR009019">
    <property type="entry name" value="KH_sf_prok-type"/>
</dbReference>
<keyword evidence="7 8" id="KW-0342">GTP-binding</keyword>
<dbReference type="SUPFAM" id="SSF52540">
    <property type="entry name" value="P-loop containing nucleoside triphosphate hydrolases"/>
    <property type="match status" value="1"/>
</dbReference>
<dbReference type="NCBIfam" id="TIGR00436">
    <property type="entry name" value="era"/>
    <property type="match status" value="1"/>
</dbReference>
<accession>A0A0C1U1Z7</accession>
<proteinExistence type="inferred from homology"/>
<dbReference type="PANTHER" id="PTHR42698">
    <property type="entry name" value="GTPASE ERA"/>
    <property type="match status" value="1"/>
</dbReference>
<evidence type="ECO:0000256" key="3">
    <source>
        <dbReference type="ARBA" id="ARBA00022517"/>
    </source>
</evidence>
<dbReference type="InterPro" id="IPR005662">
    <property type="entry name" value="GTPase_Era-like"/>
</dbReference>
<keyword evidence="8" id="KW-0699">rRNA-binding</keyword>
<dbReference type="Gene3D" id="3.30.300.20">
    <property type="match status" value="1"/>
</dbReference>
<feature type="region of interest" description="G4" evidence="9">
    <location>
        <begin position="125"/>
        <end position="128"/>
    </location>
</feature>
<evidence type="ECO:0000256" key="7">
    <source>
        <dbReference type="ARBA" id="ARBA00023134"/>
    </source>
</evidence>
<comment type="subcellular location">
    <subcellularLocation>
        <location evidence="8">Cytoplasm</location>
    </subcellularLocation>
    <subcellularLocation>
        <location evidence="8">Cell membrane</location>
        <topology evidence="8">Peripheral membrane protein</topology>
    </subcellularLocation>
</comment>
<feature type="binding site" evidence="8">
    <location>
        <begin position="16"/>
        <end position="23"/>
    </location>
    <ligand>
        <name>GTP</name>
        <dbReference type="ChEBI" id="CHEBI:37565"/>
    </ligand>
</feature>
<dbReference type="FunFam" id="3.40.50.300:FF:000094">
    <property type="entry name" value="GTPase Era"/>
    <property type="match status" value="1"/>
</dbReference>
<dbReference type="GO" id="GO:0070181">
    <property type="term" value="F:small ribosomal subunit rRNA binding"/>
    <property type="evidence" value="ECO:0007669"/>
    <property type="project" value="UniProtKB-UniRule"/>
</dbReference>
<evidence type="ECO:0000259" key="11">
    <source>
        <dbReference type="PROSITE" id="PS50823"/>
    </source>
</evidence>
<comment type="subunit">
    <text evidence="8">Monomer.</text>
</comment>
<feature type="domain" description="Era-type G" evidence="12">
    <location>
        <begin position="8"/>
        <end position="175"/>
    </location>
</feature>
<dbReference type="PROSITE" id="PS50823">
    <property type="entry name" value="KH_TYPE_2"/>
    <property type="match status" value="1"/>
</dbReference>
<feature type="binding site" evidence="8">
    <location>
        <begin position="63"/>
        <end position="67"/>
    </location>
    <ligand>
        <name>GTP</name>
        <dbReference type="ChEBI" id="CHEBI:37565"/>
    </ligand>
</feature>
<feature type="domain" description="KH type-2" evidence="11">
    <location>
        <begin position="206"/>
        <end position="284"/>
    </location>
</feature>
<dbReference type="InterPro" id="IPR005225">
    <property type="entry name" value="Small_GTP-bd"/>
</dbReference>
<dbReference type="AlphaFoldDB" id="A0A0C1U1Z7"/>
<keyword evidence="8" id="KW-0472">Membrane</keyword>
<evidence type="ECO:0000313" key="14">
    <source>
        <dbReference type="Proteomes" id="UP000031433"/>
    </source>
</evidence>
<evidence type="ECO:0000259" key="12">
    <source>
        <dbReference type="PROSITE" id="PS51713"/>
    </source>
</evidence>
<dbReference type="GO" id="GO:0003924">
    <property type="term" value="F:GTPase activity"/>
    <property type="evidence" value="ECO:0007669"/>
    <property type="project" value="UniProtKB-UniRule"/>
</dbReference>
<comment type="caution">
    <text evidence="13">The sequence shown here is derived from an EMBL/GenBank/DDBJ whole genome shotgun (WGS) entry which is preliminary data.</text>
</comment>
<comment type="function">
    <text evidence="8">An essential GTPase that binds both GDP and GTP, with rapid nucleotide exchange. Plays a role in 16S rRNA processing and 30S ribosomal subunit biogenesis and possibly also in cell cycle regulation and energy metabolism.</text>
</comment>
<keyword evidence="5 8" id="KW-0547">Nucleotide-binding</keyword>
<dbReference type="Pfam" id="PF01926">
    <property type="entry name" value="MMR_HSR1"/>
    <property type="match status" value="1"/>
</dbReference>
<dbReference type="PANTHER" id="PTHR42698:SF1">
    <property type="entry name" value="GTPASE ERA, MITOCHONDRIAL"/>
    <property type="match status" value="1"/>
</dbReference>
<dbReference type="FunFam" id="3.30.300.20:FF:000003">
    <property type="entry name" value="GTPase Era"/>
    <property type="match status" value="1"/>
</dbReference>
<gene>
    <name evidence="8" type="primary">era</name>
    <name evidence="13" type="ORF">SE37_03890</name>
</gene>
<keyword evidence="3 8" id="KW-0690">Ribosome biogenesis</keyword>
<keyword evidence="8" id="KW-0963">Cytoplasm</keyword>
<dbReference type="HAMAP" id="MF_00367">
    <property type="entry name" value="GTPase_Era"/>
    <property type="match status" value="1"/>
</dbReference>
<dbReference type="EMBL" id="JXBL01000001">
    <property type="protein sequence ID" value="KIE41830.1"/>
    <property type="molecule type" value="Genomic_DNA"/>
</dbReference>
<dbReference type="PRINTS" id="PR00326">
    <property type="entry name" value="GTP1OBG"/>
</dbReference>
<feature type="region of interest" description="G3" evidence="9">
    <location>
        <begin position="63"/>
        <end position="66"/>
    </location>
</feature>